<keyword evidence="3" id="KW-1185">Reference proteome</keyword>
<dbReference type="AlphaFoldDB" id="A0AAV0ACQ0"/>
<proteinExistence type="predicted"/>
<reference evidence="2" key="1">
    <citation type="submission" date="2022-06" db="EMBL/GenBank/DDBJ databases">
        <authorList>
            <consortium name="SYNGENTA / RWTH Aachen University"/>
        </authorList>
    </citation>
    <scope>NUCLEOTIDE SEQUENCE</scope>
</reference>
<dbReference type="EMBL" id="CALTRL010000005">
    <property type="protein sequence ID" value="CAH7665757.1"/>
    <property type="molecule type" value="Genomic_DNA"/>
</dbReference>
<name>A0AAV0ACQ0_PHAPC</name>
<protein>
    <submittedName>
        <fullName evidence="2">Uncharacterized protein</fullName>
    </submittedName>
</protein>
<comment type="caution">
    <text evidence="2">The sequence shown here is derived from an EMBL/GenBank/DDBJ whole genome shotgun (WGS) entry which is preliminary data.</text>
</comment>
<gene>
    <name evidence="2" type="ORF">PPACK8108_LOCUS42</name>
</gene>
<feature type="region of interest" description="Disordered" evidence="1">
    <location>
        <begin position="194"/>
        <end position="237"/>
    </location>
</feature>
<evidence type="ECO:0000313" key="2">
    <source>
        <dbReference type="EMBL" id="CAH7665757.1"/>
    </source>
</evidence>
<sequence length="237" mass="26635">MTRIPDYLMDSVIHQVSARDLSAGQQDQNRPRRLEQKRQLYLIKLKLDCLVMRLPRLPQDPSGQPDQNGSLNIREEFAVRPMGHISNLYNRDLPDMNDPKTTGDTANHQETKLPENSQMIRGDYDVGVESTGQGDPIGAAKEATIESDQWHSRLGRTNEVKEERMGQIKESAKVQKFGVVGVCSKAINGADEAGQCQKEGEDESWHSQGTGHGPRHTLRMGMMEEAQQQRTEEDSVN</sequence>
<organism evidence="2 3">
    <name type="scientific">Phakopsora pachyrhizi</name>
    <name type="common">Asian soybean rust disease fungus</name>
    <dbReference type="NCBI Taxonomy" id="170000"/>
    <lineage>
        <taxon>Eukaryota</taxon>
        <taxon>Fungi</taxon>
        <taxon>Dikarya</taxon>
        <taxon>Basidiomycota</taxon>
        <taxon>Pucciniomycotina</taxon>
        <taxon>Pucciniomycetes</taxon>
        <taxon>Pucciniales</taxon>
        <taxon>Phakopsoraceae</taxon>
        <taxon>Phakopsora</taxon>
    </lineage>
</organism>
<evidence type="ECO:0000256" key="1">
    <source>
        <dbReference type="SAM" id="MobiDB-lite"/>
    </source>
</evidence>
<feature type="region of interest" description="Disordered" evidence="1">
    <location>
        <begin position="85"/>
        <end position="109"/>
    </location>
</feature>
<evidence type="ECO:0000313" key="3">
    <source>
        <dbReference type="Proteomes" id="UP001153365"/>
    </source>
</evidence>
<accession>A0AAV0ACQ0</accession>
<dbReference type="Proteomes" id="UP001153365">
    <property type="component" value="Unassembled WGS sequence"/>
</dbReference>